<evidence type="ECO:0000256" key="5">
    <source>
        <dbReference type="ARBA" id="ARBA00022975"/>
    </source>
</evidence>
<proteinExistence type="predicted"/>
<dbReference type="Pfam" id="PF01180">
    <property type="entry name" value="DHO_dh"/>
    <property type="match status" value="1"/>
</dbReference>
<dbReference type="STRING" id="1618436.UV59_C0038G0008"/>
<keyword evidence="6" id="KW-0560">Oxidoreductase</keyword>
<evidence type="ECO:0000256" key="6">
    <source>
        <dbReference type="ARBA" id="ARBA00023002"/>
    </source>
</evidence>
<comment type="caution">
    <text evidence="10">The sequence shown here is derived from an EMBL/GenBank/DDBJ whole genome shotgun (WGS) entry which is preliminary data.</text>
</comment>
<dbReference type="EMBL" id="LCFB01000038">
    <property type="protein sequence ID" value="KKS83483.1"/>
    <property type="molecule type" value="Genomic_DNA"/>
</dbReference>
<gene>
    <name evidence="10" type="ORF">UV59_C0038G0008</name>
</gene>
<reference evidence="10 11" key="1">
    <citation type="journal article" date="2015" name="Nature">
        <title>rRNA introns, odd ribosomes, and small enigmatic genomes across a large radiation of phyla.</title>
        <authorList>
            <person name="Brown C.T."/>
            <person name="Hug L.A."/>
            <person name="Thomas B.C."/>
            <person name="Sharon I."/>
            <person name="Castelle C.J."/>
            <person name="Singh A."/>
            <person name="Wilkins M.J."/>
            <person name="Williams K.H."/>
            <person name="Banfield J.F."/>
        </authorList>
    </citation>
    <scope>NUCLEOTIDE SEQUENCE [LARGE SCALE GENOMIC DNA]</scope>
</reference>
<sequence>MITIASSFTSFTYQNILKPLLFQVDPETVHELMTDLGEFCGSYEPVRSVFSHTYAFIHPSLTQKLHGIQFMNPVGLAAGFDYRAQLTQILPAIGFGFGTIGTITRSSYAGNPKPRLGRLPKSKSLLVNKGFKNAGAEVVIKKLTQLKFHYPVGISIGRTNSRLLATQKQSIADILKAFFLFEASHIKHAYYELNISCPNLLGNVTFYPDKNLHELLREIDQLKIKRPIFIKMPISETDRETQKMLEVIVEHRIQGVIFGNLQKNRQDHSVNKHEAALVNNLKGHLSGKPTWVRSNELIRLAYKNYGKKLTIIGCGGIFSAEDAYTKIKLGASLVQLITGMVYQGPALIGQINGGLAKLLQQDGLRHISEAVGVEN</sequence>
<comment type="pathway">
    <text evidence="2">Pyrimidine metabolism; UMP biosynthesis via de novo pathway.</text>
</comment>
<dbReference type="CDD" id="cd04738">
    <property type="entry name" value="DHOD_2_like"/>
    <property type="match status" value="1"/>
</dbReference>
<keyword evidence="4" id="KW-0288">FMN</keyword>
<dbReference type="SUPFAM" id="SSF51395">
    <property type="entry name" value="FMN-linked oxidoreductases"/>
    <property type="match status" value="1"/>
</dbReference>
<dbReference type="NCBIfam" id="NF003652">
    <property type="entry name" value="PRK05286.2-5"/>
    <property type="match status" value="1"/>
</dbReference>
<evidence type="ECO:0000256" key="4">
    <source>
        <dbReference type="ARBA" id="ARBA00022643"/>
    </source>
</evidence>
<dbReference type="InterPro" id="IPR005719">
    <property type="entry name" value="Dihydroorotate_DH_2"/>
</dbReference>
<dbReference type="GO" id="GO:0005886">
    <property type="term" value="C:plasma membrane"/>
    <property type="evidence" value="ECO:0007669"/>
    <property type="project" value="TreeGrafter"/>
</dbReference>
<dbReference type="NCBIfam" id="TIGR01036">
    <property type="entry name" value="pyrD_sub2"/>
    <property type="match status" value="1"/>
</dbReference>
<feature type="domain" description="Dihydroorotate dehydrogenase catalytic" evidence="9">
    <location>
        <begin position="61"/>
        <end position="359"/>
    </location>
</feature>
<evidence type="ECO:0000313" key="10">
    <source>
        <dbReference type="EMBL" id="KKS83483.1"/>
    </source>
</evidence>
<evidence type="ECO:0000256" key="8">
    <source>
        <dbReference type="NCBIfam" id="TIGR01036"/>
    </source>
</evidence>
<dbReference type="PANTHER" id="PTHR48109:SF4">
    <property type="entry name" value="DIHYDROOROTATE DEHYDROGENASE (QUINONE), MITOCHONDRIAL"/>
    <property type="match status" value="1"/>
</dbReference>
<evidence type="ECO:0000256" key="1">
    <source>
        <dbReference type="ARBA" id="ARBA00001917"/>
    </source>
</evidence>
<evidence type="ECO:0000256" key="3">
    <source>
        <dbReference type="ARBA" id="ARBA00022630"/>
    </source>
</evidence>
<keyword evidence="7" id="KW-0472">Membrane</keyword>
<dbReference type="InterPro" id="IPR005720">
    <property type="entry name" value="Dihydroorotate_DH_cat"/>
</dbReference>
<keyword evidence="5" id="KW-0665">Pyrimidine biosynthesis</keyword>
<dbReference type="EC" id="1.3.5.2" evidence="8"/>
<keyword evidence="3" id="KW-0285">Flavoprotein</keyword>
<evidence type="ECO:0000313" key="11">
    <source>
        <dbReference type="Proteomes" id="UP000034543"/>
    </source>
</evidence>
<dbReference type="GO" id="GO:0106430">
    <property type="term" value="F:dihydroorotate dehydrogenase (quinone) activity"/>
    <property type="evidence" value="ECO:0007669"/>
    <property type="project" value="UniProtKB-EC"/>
</dbReference>
<dbReference type="InterPro" id="IPR050074">
    <property type="entry name" value="DHO_dehydrogenase"/>
</dbReference>
<evidence type="ECO:0000259" key="9">
    <source>
        <dbReference type="Pfam" id="PF01180"/>
    </source>
</evidence>
<dbReference type="PANTHER" id="PTHR48109">
    <property type="entry name" value="DIHYDROOROTATE DEHYDROGENASE (QUINONE), MITOCHONDRIAL-RELATED"/>
    <property type="match status" value="1"/>
</dbReference>
<dbReference type="GO" id="GO:0009220">
    <property type="term" value="P:pyrimidine ribonucleotide biosynthetic process"/>
    <property type="evidence" value="ECO:0007669"/>
    <property type="project" value="UniProtKB-UniRule"/>
</dbReference>
<accession>A0A0G1F9D4</accession>
<evidence type="ECO:0000256" key="7">
    <source>
        <dbReference type="ARBA" id="ARBA00023136"/>
    </source>
</evidence>
<protein>
    <recommendedName>
        <fullName evidence="8">Dihydroorotate dehydrogenase (quinone)</fullName>
        <ecNumber evidence="8">1.3.5.2</ecNumber>
    </recommendedName>
</protein>
<evidence type="ECO:0000256" key="2">
    <source>
        <dbReference type="ARBA" id="ARBA00004725"/>
    </source>
</evidence>
<organism evidence="10 11">
    <name type="scientific">Candidatus Gottesmanbacteria bacterium GW2011_GWA1_43_11</name>
    <dbReference type="NCBI Taxonomy" id="1618436"/>
    <lineage>
        <taxon>Bacteria</taxon>
        <taxon>Candidatus Gottesmaniibacteriota</taxon>
    </lineage>
</organism>
<dbReference type="InterPro" id="IPR013785">
    <property type="entry name" value="Aldolase_TIM"/>
</dbReference>
<dbReference type="AlphaFoldDB" id="A0A0G1F9D4"/>
<dbReference type="Proteomes" id="UP000034543">
    <property type="component" value="Unassembled WGS sequence"/>
</dbReference>
<dbReference type="GO" id="GO:0006207">
    <property type="term" value="P:'de novo' pyrimidine nucleobase biosynthetic process"/>
    <property type="evidence" value="ECO:0007669"/>
    <property type="project" value="UniProtKB-UniRule"/>
</dbReference>
<dbReference type="GO" id="GO:0005737">
    <property type="term" value="C:cytoplasm"/>
    <property type="evidence" value="ECO:0007669"/>
    <property type="project" value="InterPro"/>
</dbReference>
<name>A0A0G1F9D4_9BACT</name>
<comment type="cofactor">
    <cofactor evidence="1">
        <name>FMN</name>
        <dbReference type="ChEBI" id="CHEBI:58210"/>
    </cofactor>
</comment>
<dbReference type="Gene3D" id="3.20.20.70">
    <property type="entry name" value="Aldolase class I"/>
    <property type="match status" value="1"/>
</dbReference>